<feature type="transmembrane region" description="Helical" evidence="1">
    <location>
        <begin position="86"/>
        <end position="103"/>
    </location>
</feature>
<keyword evidence="1" id="KW-0812">Transmembrane</keyword>
<name>W0AGY4_9SPHN</name>
<feature type="transmembrane region" description="Helical" evidence="1">
    <location>
        <begin position="46"/>
        <end position="74"/>
    </location>
</feature>
<keyword evidence="1" id="KW-1133">Transmembrane helix</keyword>
<gene>
    <name evidence="2" type="ORF">NX02_27880</name>
</gene>
<reference evidence="2 3" key="1">
    <citation type="submission" date="2013-07" db="EMBL/GenBank/DDBJ databases">
        <title>Completed genome of Sphingomonas sanxanigenens NX02.</title>
        <authorList>
            <person name="Ma T."/>
            <person name="Huang H."/>
            <person name="Wu M."/>
            <person name="Li X."/>
            <person name="Li G."/>
        </authorList>
    </citation>
    <scope>NUCLEOTIDE SEQUENCE [LARGE SCALE GENOMIC DNA]</scope>
    <source>
        <strain evidence="2 3">NX02</strain>
    </source>
</reference>
<proteinExistence type="predicted"/>
<keyword evidence="1" id="KW-0472">Membrane</keyword>
<feature type="transmembrane region" description="Helical" evidence="1">
    <location>
        <begin position="12"/>
        <end position="34"/>
    </location>
</feature>
<dbReference type="STRING" id="1123269.NX02_27880"/>
<organism evidence="2 3">
    <name type="scientific">Sphingomonas sanxanigenens DSM 19645 = NX02</name>
    <dbReference type="NCBI Taxonomy" id="1123269"/>
    <lineage>
        <taxon>Bacteria</taxon>
        <taxon>Pseudomonadati</taxon>
        <taxon>Pseudomonadota</taxon>
        <taxon>Alphaproteobacteria</taxon>
        <taxon>Sphingomonadales</taxon>
        <taxon>Sphingomonadaceae</taxon>
        <taxon>Sphingomonas</taxon>
    </lineage>
</organism>
<dbReference type="PATRIC" id="fig|1123269.5.peg.5470"/>
<evidence type="ECO:0000313" key="3">
    <source>
        <dbReference type="Proteomes" id="UP000018851"/>
    </source>
</evidence>
<dbReference type="KEGG" id="ssan:NX02_27880"/>
<dbReference type="EMBL" id="CP006644">
    <property type="protein sequence ID" value="AHE57159.1"/>
    <property type="molecule type" value="Genomic_DNA"/>
</dbReference>
<protein>
    <submittedName>
        <fullName evidence="2">Uncharacterized protein</fullName>
    </submittedName>
</protein>
<accession>W0AGY4</accession>
<sequence>MVEVSGARIAGAVMAAAFAGVAMMIAIFMGMMMFGGGAEALIGLPAIIFFGMIFGLPIALGHILILGMPAWLLLNHWRPLGRIGTAALGMVIGAVPVTILGFVDPPANPLTQVAFSAAFGAAGVIAALAFLRIVGGRRTQ</sequence>
<evidence type="ECO:0000313" key="2">
    <source>
        <dbReference type="EMBL" id="AHE57159.1"/>
    </source>
</evidence>
<dbReference type="Proteomes" id="UP000018851">
    <property type="component" value="Chromosome"/>
</dbReference>
<keyword evidence="3" id="KW-1185">Reference proteome</keyword>
<dbReference type="RefSeq" id="WP_025295251.1">
    <property type="nucleotide sequence ID" value="NZ_CP006644.1"/>
</dbReference>
<dbReference type="AlphaFoldDB" id="W0AGY4"/>
<evidence type="ECO:0000256" key="1">
    <source>
        <dbReference type="SAM" id="Phobius"/>
    </source>
</evidence>
<dbReference type="HOGENOM" id="CLU_1833939_0_0_5"/>
<feature type="transmembrane region" description="Helical" evidence="1">
    <location>
        <begin position="115"/>
        <end position="134"/>
    </location>
</feature>